<dbReference type="GO" id="GO:0019674">
    <property type="term" value="P:NAD+ metabolic process"/>
    <property type="evidence" value="ECO:0007669"/>
    <property type="project" value="InterPro"/>
</dbReference>
<feature type="binding site" evidence="6">
    <location>
        <position position="253"/>
    </location>
    <ligand>
        <name>NAD(+)</name>
        <dbReference type="ChEBI" id="CHEBI:57540"/>
    </ligand>
</feature>
<dbReference type="STRING" id="180197.SAMN02982919_01408"/>
<comment type="subcellular location">
    <subcellularLocation>
        <location evidence="6">Cytoplasm</location>
    </subcellularLocation>
</comment>
<dbReference type="SUPFAM" id="SSF111331">
    <property type="entry name" value="NAD kinase/diacylglycerol kinase-like"/>
    <property type="match status" value="1"/>
</dbReference>
<keyword evidence="3 6" id="KW-0521">NADP</keyword>
<dbReference type="HAMAP" id="MF_00361">
    <property type="entry name" value="NAD_kinase"/>
    <property type="match status" value="1"/>
</dbReference>
<reference evidence="7 8" key="1">
    <citation type="submission" date="2016-10" db="EMBL/GenBank/DDBJ databases">
        <authorList>
            <person name="de Groot N.N."/>
        </authorList>
    </citation>
    <scope>NUCLEOTIDE SEQUENCE [LARGE SCALE GENOMIC DNA]</scope>
    <source>
        <strain evidence="7 8">ATCC 35958</strain>
    </source>
</reference>
<feature type="binding site" evidence="6">
    <location>
        <begin position="154"/>
        <end position="155"/>
    </location>
    <ligand>
        <name>NAD(+)</name>
        <dbReference type="ChEBI" id="CHEBI:57540"/>
    </ligand>
</feature>
<dbReference type="InterPro" id="IPR002504">
    <property type="entry name" value="NADK"/>
</dbReference>
<dbReference type="EMBL" id="FOGD01000003">
    <property type="protein sequence ID" value="SEQ92622.1"/>
    <property type="molecule type" value="Genomic_DNA"/>
</dbReference>
<feature type="binding site" evidence="6">
    <location>
        <position position="182"/>
    </location>
    <ligand>
        <name>NAD(+)</name>
        <dbReference type="ChEBI" id="CHEBI:57540"/>
    </ligand>
</feature>
<dbReference type="Proteomes" id="UP000199766">
    <property type="component" value="Unassembled WGS sequence"/>
</dbReference>
<dbReference type="GO" id="GO:0005524">
    <property type="term" value="F:ATP binding"/>
    <property type="evidence" value="ECO:0007669"/>
    <property type="project" value="UniProtKB-KW"/>
</dbReference>
<dbReference type="PANTHER" id="PTHR20275">
    <property type="entry name" value="NAD KINASE"/>
    <property type="match status" value="1"/>
</dbReference>
<dbReference type="AlphaFoldDB" id="A0A1H9K0H7"/>
<gene>
    <name evidence="6" type="primary">nadK</name>
    <name evidence="7" type="ORF">SAMN02982919_01408</name>
</gene>
<dbReference type="InterPro" id="IPR017437">
    <property type="entry name" value="ATP-NAD_kinase_PpnK-typ_C"/>
</dbReference>
<dbReference type="Gene3D" id="3.40.50.10330">
    <property type="entry name" value="Probable inorganic polyphosphate/atp-NAD kinase, domain 1"/>
    <property type="match status" value="1"/>
</dbReference>
<comment type="catalytic activity">
    <reaction evidence="5 6">
        <text>NAD(+) + ATP = ADP + NADP(+) + H(+)</text>
        <dbReference type="Rhea" id="RHEA:18629"/>
        <dbReference type="ChEBI" id="CHEBI:15378"/>
        <dbReference type="ChEBI" id="CHEBI:30616"/>
        <dbReference type="ChEBI" id="CHEBI:57540"/>
        <dbReference type="ChEBI" id="CHEBI:58349"/>
        <dbReference type="ChEBI" id="CHEBI:456216"/>
        <dbReference type="EC" id="2.7.1.23"/>
    </reaction>
</comment>
<sequence>MKSRFEHIALVGKYQSPTSGVMTEPARKTLEGIALFLRSQGCTVSLEAQTAAHMELPGYPALDVDEIGQQCDLGLVVGGDGTMLSIGRQVARYGTPLIGINQGRLGFITDIPLDNYQATLAPMLHGQFEEDHRPLMQARVLRDGVCVFDTFAMNDVVVNRGATSGMVELRIEVDGHFVANQRADGLIVASPTGSTAYSLSAGGPMLHPSLPGWVLVPIAPHILSNRPIVLADITEIAIEIVNGRDVSANFDMQSRPDLRLGDRILVRRAEYCVRFLHPRGWSYFDTLRKKLRWNEGGS</sequence>
<evidence type="ECO:0000256" key="5">
    <source>
        <dbReference type="ARBA" id="ARBA00047925"/>
    </source>
</evidence>
<dbReference type="RefSeq" id="WP_091455016.1">
    <property type="nucleotide sequence ID" value="NZ_FOGD01000003.1"/>
</dbReference>
<proteinExistence type="inferred from homology"/>
<evidence type="ECO:0000313" key="7">
    <source>
        <dbReference type="EMBL" id="SEQ92622.1"/>
    </source>
</evidence>
<evidence type="ECO:0000256" key="2">
    <source>
        <dbReference type="ARBA" id="ARBA00022777"/>
    </source>
</evidence>
<keyword evidence="6" id="KW-0547">Nucleotide-binding</keyword>
<dbReference type="GO" id="GO:0003951">
    <property type="term" value="F:NAD+ kinase activity"/>
    <property type="evidence" value="ECO:0007669"/>
    <property type="project" value="UniProtKB-UniRule"/>
</dbReference>
<evidence type="ECO:0000313" key="8">
    <source>
        <dbReference type="Proteomes" id="UP000199766"/>
    </source>
</evidence>
<keyword evidence="8" id="KW-1185">Reference proteome</keyword>
<feature type="binding site" evidence="6">
    <location>
        <position position="219"/>
    </location>
    <ligand>
        <name>NAD(+)</name>
        <dbReference type="ChEBI" id="CHEBI:57540"/>
    </ligand>
</feature>
<dbReference type="GO" id="GO:0051287">
    <property type="term" value="F:NAD binding"/>
    <property type="evidence" value="ECO:0007669"/>
    <property type="project" value="UniProtKB-ARBA"/>
</dbReference>
<evidence type="ECO:0000256" key="1">
    <source>
        <dbReference type="ARBA" id="ARBA00022679"/>
    </source>
</evidence>
<dbReference type="EC" id="2.7.1.23" evidence="6"/>
<feature type="binding site" evidence="6">
    <location>
        <begin position="195"/>
        <end position="200"/>
    </location>
    <ligand>
        <name>NAD(+)</name>
        <dbReference type="ChEBI" id="CHEBI:57540"/>
    </ligand>
</feature>
<dbReference type="InterPro" id="IPR016064">
    <property type="entry name" value="NAD/diacylglycerol_kinase_sf"/>
</dbReference>
<keyword evidence="4 6" id="KW-0520">NAD</keyword>
<dbReference type="GO" id="GO:0005737">
    <property type="term" value="C:cytoplasm"/>
    <property type="evidence" value="ECO:0007669"/>
    <property type="project" value="UniProtKB-SubCell"/>
</dbReference>
<dbReference type="OrthoDB" id="9774737at2"/>
<dbReference type="Pfam" id="PF20143">
    <property type="entry name" value="NAD_kinase_C"/>
    <property type="match status" value="1"/>
</dbReference>
<dbReference type="PANTHER" id="PTHR20275:SF0">
    <property type="entry name" value="NAD KINASE"/>
    <property type="match status" value="1"/>
</dbReference>
<name>A0A1H9K0H7_9BURK</name>
<keyword evidence="6" id="KW-0963">Cytoplasm</keyword>
<dbReference type="Pfam" id="PF01513">
    <property type="entry name" value="NAD_kinase"/>
    <property type="match status" value="1"/>
</dbReference>
<feature type="active site" description="Proton acceptor" evidence="6">
    <location>
        <position position="80"/>
    </location>
</feature>
<protein>
    <recommendedName>
        <fullName evidence="6">NAD kinase</fullName>
        <ecNumber evidence="6">2.7.1.23</ecNumber>
    </recommendedName>
    <alternativeName>
        <fullName evidence="6">ATP-dependent NAD kinase</fullName>
    </alternativeName>
</protein>
<comment type="caution">
    <text evidence="6">Lacks conserved residue(s) required for the propagation of feature annotation.</text>
</comment>
<keyword evidence="1 6" id="KW-0808">Transferase</keyword>
<comment type="similarity">
    <text evidence="6">Belongs to the NAD kinase family.</text>
</comment>
<evidence type="ECO:0000256" key="3">
    <source>
        <dbReference type="ARBA" id="ARBA00022857"/>
    </source>
</evidence>
<keyword evidence="2 6" id="KW-0418">Kinase</keyword>
<keyword evidence="6" id="KW-0067">ATP-binding</keyword>
<evidence type="ECO:0000256" key="4">
    <source>
        <dbReference type="ARBA" id="ARBA00023027"/>
    </source>
</evidence>
<feature type="binding site" evidence="6">
    <location>
        <begin position="80"/>
        <end position="81"/>
    </location>
    <ligand>
        <name>NAD(+)</name>
        <dbReference type="ChEBI" id="CHEBI:57540"/>
    </ligand>
</feature>
<dbReference type="InterPro" id="IPR017438">
    <property type="entry name" value="ATP-NAD_kinase_N"/>
</dbReference>
<dbReference type="NCBIfam" id="NF002561">
    <property type="entry name" value="PRK02155.1"/>
    <property type="match status" value="1"/>
</dbReference>
<dbReference type="GO" id="GO:0046872">
    <property type="term" value="F:metal ion binding"/>
    <property type="evidence" value="ECO:0007669"/>
    <property type="project" value="UniProtKB-UniRule"/>
</dbReference>
<dbReference type="GO" id="GO:0006741">
    <property type="term" value="P:NADP+ biosynthetic process"/>
    <property type="evidence" value="ECO:0007669"/>
    <property type="project" value="UniProtKB-UniRule"/>
</dbReference>
<comment type="cofactor">
    <cofactor evidence="6">
        <name>a divalent metal cation</name>
        <dbReference type="ChEBI" id="CHEBI:60240"/>
    </cofactor>
</comment>
<dbReference type="Gene3D" id="2.60.200.30">
    <property type="entry name" value="Probable inorganic polyphosphate/atp-NAD kinase, domain 2"/>
    <property type="match status" value="1"/>
</dbReference>
<feature type="binding site" evidence="6">
    <location>
        <position position="184"/>
    </location>
    <ligand>
        <name>NAD(+)</name>
        <dbReference type="ChEBI" id="CHEBI:57540"/>
    </ligand>
</feature>
<evidence type="ECO:0000256" key="6">
    <source>
        <dbReference type="HAMAP-Rule" id="MF_00361"/>
    </source>
</evidence>
<accession>A0A1H9K0H7</accession>
<organism evidence="7 8">
    <name type="scientific">Giesbergeria anulus</name>
    <dbReference type="NCBI Taxonomy" id="180197"/>
    <lineage>
        <taxon>Bacteria</taxon>
        <taxon>Pseudomonadati</taxon>
        <taxon>Pseudomonadota</taxon>
        <taxon>Betaproteobacteria</taxon>
        <taxon>Burkholderiales</taxon>
        <taxon>Comamonadaceae</taxon>
        <taxon>Giesbergeria</taxon>
    </lineage>
</organism>
<comment type="function">
    <text evidence="6">Involved in the regulation of the intracellular balance of NAD and NADP, and is a key enzyme in the biosynthesis of NADP. Catalyzes specifically the phosphorylation on 2'-hydroxyl of the adenosine moiety of NAD to yield NADP.</text>
</comment>